<keyword evidence="7" id="KW-0418">Kinase</keyword>
<evidence type="ECO:0000313" key="11">
    <source>
        <dbReference type="Proteomes" id="UP001235939"/>
    </source>
</evidence>
<evidence type="ECO:0000256" key="4">
    <source>
        <dbReference type="ARBA" id="ARBA00022679"/>
    </source>
</evidence>
<dbReference type="HAMAP" id="MF_00165">
    <property type="entry name" value="Thymidylate_kinase"/>
    <property type="match status" value="1"/>
</dbReference>
<dbReference type="InterPro" id="IPR018095">
    <property type="entry name" value="Thymidylate_kin_CS"/>
</dbReference>
<comment type="similarity">
    <text evidence="2">Belongs to the thymidylate kinase family.</text>
</comment>
<accession>A0ABY6L9P2</accession>
<evidence type="ECO:0000256" key="7">
    <source>
        <dbReference type="ARBA" id="ARBA00022777"/>
    </source>
</evidence>
<evidence type="ECO:0000256" key="8">
    <source>
        <dbReference type="ARBA" id="ARBA00022840"/>
    </source>
</evidence>
<dbReference type="InterPro" id="IPR036397">
    <property type="entry name" value="RNaseH_sf"/>
</dbReference>
<dbReference type="CDD" id="cd01672">
    <property type="entry name" value="TMPK"/>
    <property type="match status" value="1"/>
</dbReference>
<dbReference type="Proteomes" id="UP001235939">
    <property type="component" value="Chromosome 15"/>
</dbReference>
<evidence type="ECO:0000313" key="10">
    <source>
        <dbReference type="EMBL" id="UYV77862.1"/>
    </source>
</evidence>
<evidence type="ECO:0000256" key="2">
    <source>
        <dbReference type="ARBA" id="ARBA00009776"/>
    </source>
</evidence>
<dbReference type="EMBL" id="CP092877">
    <property type="protein sequence ID" value="UYV77862.1"/>
    <property type="molecule type" value="Genomic_DNA"/>
</dbReference>
<dbReference type="EC" id="2.7.4.9" evidence="3"/>
<dbReference type="InterPro" id="IPR018094">
    <property type="entry name" value="Thymidylate_kinase"/>
</dbReference>
<dbReference type="PANTHER" id="PTHR10344">
    <property type="entry name" value="THYMIDYLATE KINASE"/>
    <property type="match status" value="1"/>
</dbReference>
<gene>
    <name evidence="10" type="ORF">LAZ67_15002614</name>
</gene>
<dbReference type="Pfam" id="PF02223">
    <property type="entry name" value="Thymidylate_kin"/>
    <property type="match status" value="1"/>
</dbReference>
<evidence type="ECO:0000259" key="9">
    <source>
        <dbReference type="Pfam" id="PF02223"/>
    </source>
</evidence>
<dbReference type="SUPFAM" id="SSF52540">
    <property type="entry name" value="P-loop containing nucleoside triphosphate hydrolases"/>
    <property type="match status" value="1"/>
</dbReference>
<keyword evidence="11" id="KW-1185">Reference proteome</keyword>
<sequence length="327" mass="37951">MARGAFIVLEGLDRTGKTTQCMKLVNSLVKNNYEAKMLRFPERDTEIGNLISNYLTSDKEFNDRTIHLLFSANRWEMADKIKKLINSGTTLIVDRYSYSGVAFSYAKKHLDLKWCMQPECGLPKPDLVLFLDLSIQELEKRGGFGNERYEKPEFQSRVREAYSQIKEDYWEIVNANDTLENLHNILYEKVKKTSVEALLLRTPDVDLTLQPILVLPCQLERLQSICQRHSAEHPAYSPDLAPPPDYFLFGLLKKELMGKRFDSDEDVQKVVQDFFHTLPKSAYKEGIYKLPERWRQYIESQGDYSRTSLIQHPKGSELSVELKEVLN</sequence>
<keyword evidence="4" id="KW-0808">Transferase</keyword>
<keyword evidence="8" id="KW-0067">ATP-binding</keyword>
<evidence type="ECO:0000256" key="5">
    <source>
        <dbReference type="ARBA" id="ARBA00022727"/>
    </source>
</evidence>
<dbReference type="InterPro" id="IPR027417">
    <property type="entry name" value="P-loop_NTPase"/>
</dbReference>
<name>A0ABY6L9P2_9ARAC</name>
<proteinExistence type="inferred from homology"/>
<dbReference type="Gene3D" id="3.40.50.300">
    <property type="entry name" value="P-loop containing nucleotide triphosphate hydrolases"/>
    <property type="match status" value="1"/>
</dbReference>
<protein>
    <recommendedName>
        <fullName evidence="3">dTMP kinase</fullName>
        <ecNumber evidence="3">2.7.4.9</ecNumber>
    </recommendedName>
</protein>
<dbReference type="PROSITE" id="PS01331">
    <property type="entry name" value="THYMIDYLATE_KINASE"/>
    <property type="match status" value="1"/>
</dbReference>
<dbReference type="Gene3D" id="3.30.420.10">
    <property type="entry name" value="Ribonuclease H-like superfamily/Ribonuclease H"/>
    <property type="match status" value="1"/>
</dbReference>
<dbReference type="NCBIfam" id="TIGR00041">
    <property type="entry name" value="DTMP_kinase"/>
    <property type="match status" value="1"/>
</dbReference>
<keyword evidence="5" id="KW-0545">Nucleotide biosynthesis</keyword>
<evidence type="ECO:0000256" key="3">
    <source>
        <dbReference type="ARBA" id="ARBA00012980"/>
    </source>
</evidence>
<reference evidence="10 11" key="1">
    <citation type="submission" date="2022-01" db="EMBL/GenBank/DDBJ databases">
        <title>A chromosomal length assembly of Cordylochernes scorpioides.</title>
        <authorList>
            <person name="Zeh D."/>
            <person name="Zeh J."/>
        </authorList>
    </citation>
    <scope>NUCLEOTIDE SEQUENCE [LARGE SCALE GENOMIC DNA]</scope>
    <source>
        <strain evidence="10">IN4F17</strain>
        <tissue evidence="10">Whole Body</tissue>
    </source>
</reference>
<comment type="pathway">
    <text evidence="1">Pyrimidine metabolism; dTTP biosynthesis.</text>
</comment>
<evidence type="ECO:0000256" key="1">
    <source>
        <dbReference type="ARBA" id="ARBA00004992"/>
    </source>
</evidence>
<feature type="domain" description="Thymidylate kinase-like" evidence="9">
    <location>
        <begin position="9"/>
        <end position="184"/>
    </location>
</feature>
<keyword evidence="6" id="KW-0547">Nucleotide-binding</keyword>
<dbReference type="PANTHER" id="PTHR10344:SF1">
    <property type="entry name" value="THYMIDYLATE KINASE"/>
    <property type="match status" value="1"/>
</dbReference>
<organism evidence="10 11">
    <name type="scientific">Cordylochernes scorpioides</name>
    <dbReference type="NCBI Taxonomy" id="51811"/>
    <lineage>
        <taxon>Eukaryota</taxon>
        <taxon>Metazoa</taxon>
        <taxon>Ecdysozoa</taxon>
        <taxon>Arthropoda</taxon>
        <taxon>Chelicerata</taxon>
        <taxon>Arachnida</taxon>
        <taxon>Pseudoscorpiones</taxon>
        <taxon>Cheliferoidea</taxon>
        <taxon>Chernetidae</taxon>
        <taxon>Cordylochernes</taxon>
    </lineage>
</organism>
<evidence type="ECO:0000256" key="6">
    <source>
        <dbReference type="ARBA" id="ARBA00022741"/>
    </source>
</evidence>
<dbReference type="InterPro" id="IPR039430">
    <property type="entry name" value="Thymidylate_kin-like_dom"/>
</dbReference>